<protein>
    <recommendedName>
        <fullName evidence="2">Ribonucleases P/MRP subunit Pop8-like domain-containing protein</fullName>
    </recommendedName>
</protein>
<dbReference type="Pfam" id="PF20976">
    <property type="entry name" value="Pop8"/>
    <property type="match status" value="1"/>
</dbReference>
<proteinExistence type="predicted"/>
<dbReference type="OrthoDB" id="3265020at2759"/>
<name>A0A8H5HEH4_9AGAR</name>
<dbReference type="GO" id="GO:1902555">
    <property type="term" value="C:endoribonuclease complex"/>
    <property type="evidence" value="ECO:0007669"/>
    <property type="project" value="UniProtKB-ARBA"/>
</dbReference>
<sequence>MLNSNYHYLRLSLEPKEQEQLRIRYTIQQALLETFGITAGSIYLDILWVAQDGSDVVIRIRPDDARNVLAAATSWSSPKMQLVKESSFLPSLLSETVEF</sequence>
<evidence type="ECO:0000256" key="1">
    <source>
        <dbReference type="ARBA" id="ARBA00022694"/>
    </source>
</evidence>
<dbReference type="InterPro" id="IPR038085">
    <property type="entry name" value="Rnp2-like_sf"/>
</dbReference>
<dbReference type="GO" id="GO:0008033">
    <property type="term" value="P:tRNA processing"/>
    <property type="evidence" value="ECO:0007669"/>
    <property type="project" value="UniProtKB-KW"/>
</dbReference>
<dbReference type="AlphaFoldDB" id="A0A8H5HEH4"/>
<organism evidence="3 4">
    <name type="scientific">Collybiopsis confluens</name>
    <dbReference type="NCBI Taxonomy" id="2823264"/>
    <lineage>
        <taxon>Eukaryota</taxon>
        <taxon>Fungi</taxon>
        <taxon>Dikarya</taxon>
        <taxon>Basidiomycota</taxon>
        <taxon>Agaricomycotina</taxon>
        <taxon>Agaricomycetes</taxon>
        <taxon>Agaricomycetidae</taxon>
        <taxon>Agaricales</taxon>
        <taxon>Marasmiineae</taxon>
        <taxon>Omphalotaceae</taxon>
        <taxon>Collybiopsis</taxon>
    </lineage>
</organism>
<evidence type="ECO:0000313" key="4">
    <source>
        <dbReference type="Proteomes" id="UP000518752"/>
    </source>
</evidence>
<dbReference type="InterPro" id="IPR049128">
    <property type="entry name" value="Pop8-like_dom"/>
</dbReference>
<dbReference type="SUPFAM" id="SSF160350">
    <property type="entry name" value="Rnp2-like"/>
    <property type="match status" value="1"/>
</dbReference>
<keyword evidence="4" id="KW-1185">Reference proteome</keyword>
<gene>
    <name evidence="3" type="ORF">D9757_008129</name>
</gene>
<dbReference type="GO" id="GO:1990904">
    <property type="term" value="C:ribonucleoprotein complex"/>
    <property type="evidence" value="ECO:0007669"/>
    <property type="project" value="UniProtKB-ARBA"/>
</dbReference>
<feature type="domain" description="Ribonucleases P/MRP subunit Pop8-like" evidence="2">
    <location>
        <begin position="6"/>
        <end position="75"/>
    </location>
</feature>
<dbReference type="EMBL" id="JAACJN010000057">
    <property type="protein sequence ID" value="KAF5381525.1"/>
    <property type="molecule type" value="Genomic_DNA"/>
</dbReference>
<dbReference type="Proteomes" id="UP000518752">
    <property type="component" value="Unassembled WGS sequence"/>
</dbReference>
<keyword evidence="1" id="KW-0819">tRNA processing</keyword>
<comment type="caution">
    <text evidence="3">The sequence shown here is derived from an EMBL/GenBank/DDBJ whole genome shotgun (WGS) entry which is preliminary data.</text>
</comment>
<reference evidence="3 4" key="1">
    <citation type="journal article" date="2020" name="ISME J.">
        <title>Uncovering the hidden diversity of litter-decomposition mechanisms in mushroom-forming fungi.</title>
        <authorList>
            <person name="Floudas D."/>
            <person name="Bentzer J."/>
            <person name="Ahren D."/>
            <person name="Johansson T."/>
            <person name="Persson P."/>
            <person name="Tunlid A."/>
        </authorList>
    </citation>
    <scope>NUCLEOTIDE SEQUENCE [LARGE SCALE GENOMIC DNA]</scope>
    <source>
        <strain evidence="3 4">CBS 406.79</strain>
    </source>
</reference>
<evidence type="ECO:0000259" key="2">
    <source>
        <dbReference type="Pfam" id="PF20976"/>
    </source>
</evidence>
<evidence type="ECO:0000313" key="3">
    <source>
        <dbReference type="EMBL" id="KAF5381525.1"/>
    </source>
</evidence>
<accession>A0A8H5HEH4</accession>